<dbReference type="EMBL" id="BHVO01000027">
    <property type="protein sequence ID" value="GCA70444.1"/>
    <property type="molecule type" value="Genomic_DNA"/>
</dbReference>
<name>A0A5A5R2P2_MICAE</name>
<protein>
    <submittedName>
        <fullName evidence="1">Uncharacterized protein</fullName>
    </submittedName>
</protein>
<dbReference type="AlphaFoldDB" id="A0A5A5R2P2"/>
<dbReference type="Proteomes" id="UP000323569">
    <property type="component" value="Unassembled WGS sequence"/>
</dbReference>
<accession>A0A5A5R2P2</accession>
<organism evidence="1 2">
    <name type="scientific">Microcystis aeruginosa NIES-2519</name>
    <dbReference type="NCBI Taxonomy" id="2303981"/>
    <lineage>
        <taxon>Bacteria</taxon>
        <taxon>Bacillati</taxon>
        <taxon>Cyanobacteriota</taxon>
        <taxon>Cyanophyceae</taxon>
        <taxon>Oscillatoriophycideae</taxon>
        <taxon>Chroococcales</taxon>
        <taxon>Microcystaceae</taxon>
        <taxon>Microcystis</taxon>
    </lineage>
</organism>
<evidence type="ECO:0000313" key="2">
    <source>
        <dbReference type="Proteomes" id="UP000323569"/>
    </source>
</evidence>
<comment type="caution">
    <text evidence="1">The sequence shown here is derived from an EMBL/GenBank/DDBJ whole genome shotgun (WGS) entry which is preliminary data.</text>
</comment>
<evidence type="ECO:0000313" key="1">
    <source>
        <dbReference type="EMBL" id="GCA70444.1"/>
    </source>
</evidence>
<proteinExistence type="predicted"/>
<sequence>MSIKLITQNLEEWGGHCVRVAGGSEVWVETIHNLRVNHTIKNRFCVKLILLKD</sequence>
<reference evidence="1 2" key="1">
    <citation type="submission" date="2018-09" db="EMBL/GenBank/DDBJ databases">
        <title>Evolutionary history of phycoerythrin pigmentation in the water bloom-forming cyanobacterium Microcystis aeruginosa.</title>
        <authorList>
            <person name="Tanabe Y."/>
            <person name="Tanabe Y."/>
            <person name="Yamaguchi H."/>
        </authorList>
    </citation>
    <scope>NUCLEOTIDE SEQUENCE [LARGE SCALE GENOMIC DNA]</scope>
    <source>
        <strain evidence="1 2">NIES-2519</strain>
    </source>
</reference>
<gene>
    <name evidence="1" type="ORF">MiYa_01976</name>
</gene>